<evidence type="ECO:0000256" key="5">
    <source>
        <dbReference type="ARBA" id="ARBA00022801"/>
    </source>
</evidence>
<dbReference type="EC" id="3.1.1.-" evidence="8"/>
<evidence type="ECO:0000313" key="9">
    <source>
        <dbReference type="EMBL" id="KAK7414971.1"/>
    </source>
</evidence>
<keyword evidence="2" id="KW-0719">Serine esterase</keyword>
<dbReference type="SUPFAM" id="SSF53474">
    <property type="entry name" value="alpha/beta-Hydrolases"/>
    <property type="match status" value="1"/>
</dbReference>
<dbReference type="Pfam" id="PF07519">
    <property type="entry name" value="Tannase"/>
    <property type="match status" value="1"/>
</dbReference>
<dbReference type="InterPro" id="IPR011118">
    <property type="entry name" value="Tannase/feruloyl_esterase"/>
</dbReference>
<name>A0ABR1H1L8_9HYPO</name>
<dbReference type="InterPro" id="IPR029058">
    <property type="entry name" value="AB_hydrolase_fold"/>
</dbReference>
<dbReference type="Gene3D" id="3.40.50.1820">
    <property type="entry name" value="alpha/beta hydrolase"/>
    <property type="match status" value="2"/>
</dbReference>
<keyword evidence="6" id="KW-0106">Calcium</keyword>
<dbReference type="PANTHER" id="PTHR33938:SF13">
    <property type="entry name" value="CARBOXYLIC ESTER HYDROLASE"/>
    <property type="match status" value="1"/>
</dbReference>
<protein>
    <recommendedName>
        <fullName evidence="8">Carboxylic ester hydrolase</fullName>
        <ecNumber evidence="8">3.1.1.-</ecNumber>
    </recommendedName>
</protein>
<evidence type="ECO:0000313" key="10">
    <source>
        <dbReference type="Proteomes" id="UP001498476"/>
    </source>
</evidence>
<sequence length="505" mass="54847">MALQYPLASPSAACSPSTFTNLDLFGAEVLSLTAQTVSNFTRSVPRVYTFHHPTLSVENASFCNVTVSYTHPGQDDLIRVETWLPVDNWNERLQAVGGGGWVAGRSPLSEMAMTAALSEGYASVTTDAGLGGSEEPIYWALLSPGNAIIAKSLIKSFYGKGPKYSYWSGCSQGGRQGLMLAQRYPNAYDGIVASAPAINWAEIITSAYWPQFLMNQLGHYPHPCEFTYLTQAAIDACDLLDGVADGVISDPDACHFDPFTVVGNTIQCSEGEDVVLTTAAAVIANATWSGPRASDGRSLWYGLGYGADFTGGQFKAGVAVTECDNDTCSGVPSPLTTQWIQLFIEKKKSFDLEKITHEDLDRIYHAAISEYNSMLGTNDPDISAFRNAGGKLLTFHGLEDQIIPPKGTERYYRSVASRLPDVDDFYRHFEIPGLGHCFGGNNATPTTSFDMLRAWVENGTKPETVPVSFRDASGQEFSRPLCPFPQKARFEHGDPTKASSFSCRS</sequence>
<keyword evidence="3" id="KW-0479">Metal-binding</keyword>
<keyword evidence="7" id="KW-1015">Disulfide bond</keyword>
<comment type="similarity">
    <text evidence="1 8">Belongs to the tannase family.</text>
</comment>
<evidence type="ECO:0000256" key="4">
    <source>
        <dbReference type="ARBA" id="ARBA00022729"/>
    </source>
</evidence>
<dbReference type="PANTHER" id="PTHR33938">
    <property type="entry name" value="FERULOYL ESTERASE B-RELATED"/>
    <property type="match status" value="1"/>
</dbReference>
<evidence type="ECO:0000256" key="2">
    <source>
        <dbReference type="ARBA" id="ARBA00022487"/>
    </source>
</evidence>
<evidence type="ECO:0000256" key="3">
    <source>
        <dbReference type="ARBA" id="ARBA00022723"/>
    </source>
</evidence>
<evidence type="ECO:0000256" key="6">
    <source>
        <dbReference type="ARBA" id="ARBA00022837"/>
    </source>
</evidence>
<evidence type="ECO:0000256" key="7">
    <source>
        <dbReference type="ARBA" id="ARBA00023157"/>
    </source>
</evidence>
<evidence type="ECO:0000256" key="8">
    <source>
        <dbReference type="RuleBase" id="RU361238"/>
    </source>
</evidence>
<proteinExistence type="inferred from homology"/>
<evidence type="ECO:0000256" key="1">
    <source>
        <dbReference type="ARBA" id="ARBA00006249"/>
    </source>
</evidence>
<gene>
    <name evidence="9" type="ORF">QQX98_006204</name>
</gene>
<dbReference type="EMBL" id="JAZAVJ010000091">
    <property type="protein sequence ID" value="KAK7414971.1"/>
    <property type="molecule type" value="Genomic_DNA"/>
</dbReference>
<organism evidence="9 10">
    <name type="scientific">Neonectria punicea</name>
    <dbReference type="NCBI Taxonomy" id="979145"/>
    <lineage>
        <taxon>Eukaryota</taxon>
        <taxon>Fungi</taxon>
        <taxon>Dikarya</taxon>
        <taxon>Ascomycota</taxon>
        <taxon>Pezizomycotina</taxon>
        <taxon>Sordariomycetes</taxon>
        <taxon>Hypocreomycetidae</taxon>
        <taxon>Hypocreales</taxon>
        <taxon>Nectriaceae</taxon>
        <taxon>Neonectria</taxon>
    </lineage>
</organism>
<dbReference type="Proteomes" id="UP001498476">
    <property type="component" value="Unassembled WGS sequence"/>
</dbReference>
<accession>A0ABR1H1L8</accession>
<keyword evidence="10" id="KW-1185">Reference proteome</keyword>
<keyword evidence="5 8" id="KW-0378">Hydrolase</keyword>
<comment type="caution">
    <text evidence="9">The sequence shown here is derived from an EMBL/GenBank/DDBJ whole genome shotgun (WGS) entry which is preliminary data.</text>
</comment>
<keyword evidence="4" id="KW-0732">Signal</keyword>
<reference evidence="9 10" key="1">
    <citation type="journal article" date="2025" name="Microbiol. Resour. Announc.">
        <title>Draft genome sequences for Neonectria magnoliae and Neonectria punicea, canker pathogens of Liriodendron tulipifera and Acer saccharum in West Virginia.</title>
        <authorList>
            <person name="Petronek H.M."/>
            <person name="Kasson M.T."/>
            <person name="Metheny A.M."/>
            <person name="Stauder C.M."/>
            <person name="Lovett B."/>
            <person name="Lynch S.C."/>
            <person name="Garnas J.R."/>
            <person name="Kasson L.R."/>
            <person name="Stajich J.E."/>
        </authorList>
    </citation>
    <scope>NUCLEOTIDE SEQUENCE [LARGE SCALE GENOMIC DNA]</scope>
    <source>
        <strain evidence="9 10">NRRL 64653</strain>
    </source>
</reference>